<name>A0A843WUU4_COLES</name>
<accession>A0A843WUU4</accession>
<comment type="caution">
    <text evidence="1">The sequence shown here is derived from an EMBL/GenBank/DDBJ whole genome shotgun (WGS) entry which is preliminary data.</text>
</comment>
<proteinExistence type="predicted"/>
<reference evidence="1" key="1">
    <citation type="submission" date="2017-07" db="EMBL/GenBank/DDBJ databases">
        <title>Taro Niue Genome Assembly and Annotation.</title>
        <authorList>
            <person name="Atibalentja N."/>
            <person name="Keating K."/>
            <person name="Fields C.J."/>
        </authorList>
    </citation>
    <scope>NUCLEOTIDE SEQUENCE</scope>
    <source>
        <strain evidence="1">Niue_2</strain>
        <tissue evidence="1">Leaf</tissue>
    </source>
</reference>
<evidence type="ECO:0000313" key="2">
    <source>
        <dbReference type="Proteomes" id="UP000652761"/>
    </source>
</evidence>
<sequence length="138" mass="14953">MCRPYYRIVMLFGTLSLDFLERDTPGFLGFFVGISDQLAQSSSTSARGEGSSGSQIPPPFFLPLKGGLIRVAIVDGASDLHHAPPGCEIPSRHFEALLVHRISRHHTFSLPSSISSTTKLPVGKPIPVKLLLVKFGLL</sequence>
<evidence type="ECO:0000313" key="1">
    <source>
        <dbReference type="EMBL" id="MQM11847.1"/>
    </source>
</evidence>
<protein>
    <submittedName>
        <fullName evidence="1">Uncharacterized protein</fullName>
    </submittedName>
</protein>
<organism evidence="1 2">
    <name type="scientific">Colocasia esculenta</name>
    <name type="common">Wild taro</name>
    <name type="synonym">Arum esculentum</name>
    <dbReference type="NCBI Taxonomy" id="4460"/>
    <lineage>
        <taxon>Eukaryota</taxon>
        <taxon>Viridiplantae</taxon>
        <taxon>Streptophyta</taxon>
        <taxon>Embryophyta</taxon>
        <taxon>Tracheophyta</taxon>
        <taxon>Spermatophyta</taxon>
        <taxon>Magnoliopsida</taxon>
        <taxon>Liliopsida</taxon>
        <taxon>Araceae</taxon>
        <taxon>Aroideae</taxon>
        <taxon>Colocasieae</taxon>
        <taxon>Colocasia</taxon>
    </lineage>
</organism>
<gene>
    <name evidence="1" type="ORF">Taro_044757</name>
</gene>
<dbReference type="AlphaFoldDB" id="A0A843WUU4"/>
<keyword evidence="2" id="KW-1185">Reference proteome</keyword>
<dbReference type="Proteomes" id="UP000652761">
    <property type="component" value="Unassembled WGS sequence"/>
</dbReference>
<dbReference type="EMBL" id="NMUH01005123">
    <property type="protein sequence ID" value="MQM11847.1"/>
    <property type="molecule type" value="Genomic_DNA"/>
</dbReference>